<dbReference type="InterPro" id="IPR011766">
    <property type="entry name" value="TPP_enzyme_TPP-bd"/>
</dbReference>
<dbReference type="EC" id="2.2.1.6" evidence="4 14"/>
<dbReference type="FunFam" id="3.40.50.970:FF:000007">
    <property type="entry name" value="Acetolactate synthase"/>
    <property type="match status" value="1"/>
</dbReference>
<evidence type="ECO:0000256" key="3">
    <source>
        <dbReference type="ARBA" id="ARBA00007812"/>
    </source>
</evidence>
<dbReference type="Gene3D" id="3.40.50.1220">
    <property type="entry name" value="TPP-binding domain"/>
    <property type="match status" value="1"/>
</dbReference>
<comment type="catalytic activity">
    <reaction evidence="13 14">
        <text>2 pyruvate + H(+) = (2S)-2-acetolactate + CO2</text>
        <dbReference type="Rhea" id="RHEA:25249"/>
        <dbReference type="ChEBI" id="CHEBI:15361"/>
        <dbReference type="ChEBI" id="CHEBI:15378"/>
        <dbReference type="ChEBI" id="CHEBI:16526"/>
        <dbReference type="ChEBI" id="CHEBI:58476"/>
        <dbReference type="EC" id="2.2.1.6"/>
    </reaction>
</comment>
<name>A0A0H1RE61_9HYPH</name>
<dbReference type="InterPro" id="IPR012000">
    <property type="entry name" value="Thiamin_PyroP_enz_cen_dom"/>
</dbReference>
<dbReference type="Gene3D" id="3.40.50.970">
    <property type="match status" value="2"/>
</dbReference>
<dbReference type="InterPro" id="IPR039368">
    <property type="entry name" value="AHAS_TPP"/>
</dbReference>
<evidence type="ECO:0000256" key="9">
    <source>
        <dbReference type="ARBA" id="ARBA00022827"/>
    </source>
</evidence>
<dbReference type="UniPathway" id="UPA00049">
    <property type="reaction ID" value="UER00059"/>
</dbReference>
<dbReference type="PATRIC" id="fig|1225564.3.peg.2477"/>
<evidence type="ECO:0000256" key="7">
    <source>
        <dbReference type="ARBA" id="ARBA00022679"/>
    </source>
</evidence>
<evidence type="ECO:0000256" key="8">
    <source>
        <dbReference type="ARBA" id="ARBA00022723"/>
    </source>
</evidence>
<keyword evidence="12 14" id="KW-0100">Branched-chain amino acid biosynthesis</keyword>
<reference evidence="18 19" key="1">
    <citation type="submission" date="2015-05" db="EMBL/GenBank/DDBJ databases">
        <title>Draft genome sequence of Microvirga vignae strain BR3299, a novel nitrogen fixing bacteria isolated from Brazil semi-aired region.</title>
        <authorList>
            <person name="Zilli J.E."/>
            <person name="Passos S.R."/>
            <person name="Leite J."/>
            <person name="Baldani J.I."/>
            <person name="Xavier G.R."/>
            <person name="Rumjaneck N.G."/>
            <person name="Simoes-Araujo J.L."/>
        </authorList>
    </citation>
    <scope>NUCLEOTIDE SEQUENCE [LARGE SCALE GENOMIC DNA]</scope>
    <source>
        <strain evidence="18 19">BR3299</strain>
    </source>
</reference>
<dbReference type="CDD" id="cd02015">
    <property type="entry name" value="TPP_AHAS"/>
    <property type="match status" value="1"/>
</dbReference>
<dbReference type="FunFam" id="3.40.50.1220:FF:000008">
    <property type="entry name" value="Acetolactate synthase"/>
    <property type="match status" value="1"/>
</dbReference>
<comment type="similarity">
    <text evidence="3 14">Belongs to the TPP enzyme family.</text>
</comment>
<dbReference type="OrthoDB" id="4494979at2"/>
<dbReference type="PANTHER" id="PTHR18968:SF13">
    <property type="entry name" value="ACETOLACTATE SYNTHASE CATALYTIC SUBUNIT, MITOCHONDRIAL"/>
    <property type="match status" value="1"/>
</dbReference>
<dbReference type="NCBIfam" id="NF006581">
    <property type="entry name" value="PRK09107.1"/>
    <property type="match status" value="1"/>
</dbReference>
<dbReference type="GO" id="GO:0030976">
    <property type="term" value="F:thiamine pyrophosphate binding"/>
    <property type="evidence" value="ECO:0007669"/>
    <property type="project" value="UniProtKB-UniRule"/>
</dbReference>
<evidence type="ECO:0000256" key="2">
    <source>
        <dbReference type="ARBA" id="ARBA00005025"/>
    </source>
</evidence>
<evidence type="ECO:0000256" key="5">
    <source>
        <dbReference type="ARBA" id="ARBA00022605"/>
    </source>
</evidence>
<keyword evidence="7 14" id="KW-0808">Transferase</keyword>
<evidence type="ECO:0000256" key="14">
    <source>
        <dbReference type="RuleBase" id="RU003591"/>
    </source>
</evidence>
<evidence type="ECO:0000313" key="19">
    <source>
        <dbReference type="Proteomes" id="UP000035489"/>
    </source>
</evidence>
<evidence type="ECO:0000256" key="12">
    <source>
        <dbReference type="ARBA" id="ARBA00023304"/>
    </source>
</evidence>
<evidence type="ECO:0000256" key="1">
    <source>
        <dbReference type="ARBA" id="ARBA00004974"/>
    </source>
</evidence>
<dbReference type="InterPro" id="IPR029035">
    <property type="entry name" value="DHS-like_NAD/FAD-binding_dom"/>
</dbReference>
<keyword evidence="5 14" id="KW-0028">Amino-acid biosynthesis</keyword>
<sequence>MSETMTGAEMVIRALQDQGVEHVFGYPGGAVLPIYDALFHQENVRHVLVRHEQGAVHAAEGYARSSGKPGVVLVTSGPGATNAITGLADAMMDSIPLVCITGQVPTHLIGSDAFQECDTVGITRHCTKHNYLVKSIEDLPRILHEAFYVAQNGRPGPVVVDLPKDIQFKAGTYVRPTNNQHKTYRPTVKGDMDHIRAAIELMANAKRPVFYTGGGVINSGPHASALLRELVQLTGFPITSTLMGLGAYPASDKQWLGMLGMHGTYEANLAMHECDVMINIGARFDDRITGRLDAFSPYSKRIHVDIDPSSINKTVKVDIPIVGDCAHVLDDLVRLWRQGARQADKVELKEWWNKIEGWRARNCLAYKNSKETIKPQYAIQRLYELTKDRAPYVTTEVGQHQMWAAQYFKFEDPNHWMTSGGHGTMGYGLPAAVGAQLAHPDALVIDIAGEASIQMMLQEMSTALQYNLPIKVFILNNEYMGMVRQWQELLHGGRYSQSYSESLPDFVKLAEAYGGVGIRCDNPAELDAKIMEMITVNRPVIFDCIVDKTENCFPMIPSGKAHNEMLLNDYLGETGADIGSVIDEKGKMLV</sequence>
<dbReference type="EMBL" id="LCYG01000020">
    <property type="protein sequence ID" value="KLK93485.1"/>
    <property type="molecule type" value="Genomic_DNA"/>
</dbReference>
<evidence type="ECO:0000256" key="11">
    <source>
        <dbReference type="ARBA" id="ARBA00023052"/>
    </source>
</evidence>
<comment type="pathway">
    <text evidence="1 14">Amino-acid biosynthesis; L-isoleucine biosynthesis; L-isoleucine from 2-oxobutanoate: step 1/4.</text>
</comment>
<proteinExistence type="inferred from homology"/>
<dbReference type="Pfam" id="PF02775">
    <property type="entry name" value="TPP_enzyme_C"/>
    <property type="match status" value="1"/>
</dbReference>
<dbReference type="GO" id="GO:0009099">
    <property type="term" value="P:L-valine biosynthetic process"/>
    <property type="evidence" value="ECO:0007669"/>
    <property type="project" value="UniProtKB-UniPathway"/>
</dbReference>
<comment type="pathway">
    <text evidence="2 14">Amino-acid biosynthesis; L-valine biosynthesis; L-valine from pyruvate: step 1/4.</text>
</comment>
<dbReference type="STRING" id="1225564.AA309_09255"/>
<dbReference type="AlphaFoldDB" id="A0A0H1RE61"/>
<comment type="cofactor">
    <cofactor evidence="14">
        <name>Mg(2+)</name>
        <dbReference type="ChEBI" id="CHEBI:18420"/>
    </cofactor>
    <text evidence="14">Binds 1 Mg(2+) ion per subunit.</text>
</comment>
<dbReference type="GO" id="GO:0003984">
    <property type="term" value="F:acetolactate synthase activity"/>
    <property type="evidence" value="ECO:0007669"/>
    <property type="project" value="UniProtKB-EC"/>
</dbReference>
<dbReference type="PANTHER" id="PTHR18968">
    <property type="entry name" value="THIAMINE PYROPHOSPHATE ENZYMES"/>
    <property type="match status" value="1"/>
</dbReference>
<dbReference type="InterPro" id="IPR012001">
    <property type="entry name" value="Thiamin_PyroP_enz_TPP-bd_dom"/>
</dbReference>
<feature type="domain" description="Thiamine pyrophosphate enzyme central" evidence="15">
    <location>
        <begin position="195"/>
        <end position="332"/>
    </location>
</feature>
<feature type="domain" description="Thiamine pyrophosphate enzyme N-terminal TPP-binding" evidence="17">
    <location>
        <begin position="5"/>
        <end position="121"/>
    </location>
</feature>
<evidence type="ECO:0000259" key="17">
    <source>
        <dbReference type="Pfam" id="PF02776"/>
    </source>
</evidence>
<dbReference type="UniPathway" id="UPA00047">
    <property type="reaction ID" value="UER00055"/>
</dbReference>
<feature type="domain" description="Thiamine pyrophosphate enzyme TPP-binding" evidence="16">
    <location>
        <begin position="397"/>
        <end position="544"/>
    </location>
</feature>
<keyword evidence="19" id="KW-1185">Reference proteome</keyword>
<dbReference type="GO" id="GO:0009097">
    <property type="term" value="P:isoleucine biosynthetic process"/>
    <property type="evidence" value="ECO:0007669"/>
    <property type="project" value="UniProtKB-UniPathway"/>
</dbReference>
<dbReference type="InterPro" id="IPR012846">
    <property type="entry name" value="Acetolactate_synth_lsu"/>
</dbReference>
<dbReference type="RefSeq" id="WP_047188693.1">
    <property type="nucleotide sequence ID" value="NZ_LCYG01000020.1"/>
</dbReference>
<dbReference type="GO" id="GO:0050660">
    <property type="term" value="F:flavin adenine dinucleotide binding"/>
    <property type="evidence" value="ECO:0007669"/>
    <property type="project" value="InterPro"/>
</dbReference>
<keyword evidence="10 14" id="KW-0460">Magnesium</keyword>
<dbReference type="SUPFAM" id="SSF52518">
    <property type="entry name" value="Thiamin diphosphate-binding fold (THDP-binding)"/>
    <property type="match status" value="2"/>
</dbReference>
<accession>A0A0H1RE61</accession>
<dbReference type="NCBIfam" id="TIGR00118">
    <property type="entry name" value="acolac_lg"/>
    <property type="match status" value="1"/>
</dbReference>
<organism evidence="18 19">
    <name type="scientific">Microvirga vignae</name>
    <dbReference type="NCBI Taxonomy" id="1225564"/>
    <lineage>
        <taxon>Bacteria</taxon>
        <taxon>Pseudomonadati</taxon>
        <taxon>Pseudomonadota</taxon>
        <taxon>Alphaproteobacteria</taxon>
        <taxon>Hyphomicrobiales</taxon>
        <taxon>Methylobacteriaceae</taxon>
        <taxon>Microvirga</taxon>
    </lineage>
</organism>
<comment type="caution">
    <text evidence="18">The sequence shown here is derived from an EMBL/GenBank/DDBJ whole genome shotgun (WGS) entry which is preliminary data.</text>
</comment>
<evidence type="ECO:0000313" key="18">
    <source>
        <dbReference type="EMBL" id="KLK93485.1"/>
    </source>
</evidence>
<evidence type="ECO:0000256" key="13">
    <source>
        <dbReference type="ARBA" id="ARBA00048670"/>
    </source>
</evidence>
<evidence type="ECO:0000256" key="10">
    <source>
        <dbReference type="ARBA" id="ARBA00022842"/>
    </source>
</evidence>
<dbReference type="Pfam" id="PF00205">
    <property type="entry name" value="TPP_enzyme_M"/>
    <property type="match status" value="1"/>
</dbReference>
<keyword evidence="6" id="KW-0285">Flavoprotein</keyword>
<evidence type="ECO:0000259" key="16">
    <source>
        <dbReference type="Pfam" id="PF02775"/>
    </source>
</evidence>
<dbReference type="InterPro" id="IPR029061">
    <property type="entry name" value="THDP-binding"/>
</dbReference>
<dbReference type="CDD" id="cd07035">
    <property type="entry name" value="TPP_PYR_POX_like"/>
    <property type="match status" value="1"/>
</dbReference>
<protein>
    <recommendedName>
        <fullName evidence="4 14">Acetolactate synthase</fullName>
        <ecNumber evidence="4 14">2.2.1.6</ecNumber>
    </recommendedName>
</protein>
<dbReference type="Proteomes" id="UP000035489">
    <property type="component" value="Unassembled WGS sequence"/>
</dbReference>
<keyword evidence="11 14" id="KW-0786">Thiamine pyrophosphate</keyword>
<evidence type="ECO:0000259" key="15">
    <source>
        <dbReference type="Pfam" id="PF00205"/>
    </source>
</evidence>
<keyword evidence="9" id="KW-0274">FAD</keyword>
<dbReference type="InterPro" id="IPR045229">
    <property type="entry name" value="TPP_enz"/>
</dbReference>
<dbReference type="FunFam" id="3.40.50.970:FF:000016">
    <property type="entry name" value="Acetolactate synthase"/>
    <property type="match status" value="1"/>
</dbReference>
<evidence type="ECO:0000256" key="6">
    <source>
        <dbReference type="ARBA" id="ARBA00022630"/>
    </source>
</evidence>
<evidence type="ECO:0000256" key="4">
    <source>
        <dbReference type="ARBA" id="ARBA00013145"/>
    </source>
</evidence>
<comment type="cofactor">
    <cofactor evidence="14">
        <name>thiamine diphosphate</name>
        <dbReference type="ChEBI" id="CHEBI:58937"/>
    </cofactor>
    <text evidence="14">Binds 1 thiamine pyrophosphate per subunit.</text>
</comment>
<dbReference type="GO" id="GO:0000287">
    <property type="term" value="F:magnesium ion binding"/>
    <property type="evidence" value="ECO:0007669"/>
    <property type="project" value="UniProtKB-UniRule"/>
</dbReference>
<dbReference type="GO" id="GO:0005948">
    <property type="term" value="C:acetolactate synthase complex"/>
    <property type="evidence" value="ECO:0007669"/>
    <property type="project" value="TreeGrafter"/>
</dbReference>
<keyword evidence="8 14" id="KW-0479">Metal-binding</keyword>
<dbReference type="Pfam" id="PF02776">
    <property type="entry name" value="TPP_enzyme_N"/>
    <property type="match status" value="1"/>
</dbReference>
<gene>
    <name evidence="18" type="ORF">AA309_09255</name>
</gene>
<dbReference type="SUPFAM" id="SSF52467">
    <property type="entry name" value="DHS-like NAD/FAD-binding domain"/>
    <property type="match status" value="1"/>
</dbReference>